<gene>
    <name evidence="2" type="ORF">WR25_20702</name>
</gene>
<evidence type="ECO:0000313" key="3">
    <source>
        <dbReference type="Proteomes" id="UP000218231"/>
    </source>
</evidence>
<feature type="compositionally biased region" description="Low complexity" evidence="1">
    <location>
        <begin position="477"/>
        <end position="488"/>
    </location>
</feature>
<feature type="region of interest" description="Disordered" evidence="1">
    <location>
        <begin position="347"/>
        <end position="385"/>
    </location>
</feature>
<dbReference type="OrthoDB" id="5838109at2759"/>
<protein>
    <submittedName>
        <fullName evidence="2">Uncharacterized protein</fullName>
    </submittedName>
</protein>
<dbReference type="AlphaFoldDB" id="A0A2A2J6J5"/>
<feature type="region of interest" description="Disordered" evidence="1">
    <location>
        <begin position="444"/>
        <end position="494"/>
    </location>
</feature>
<comment type="caution">
    <text evidence="2">The sequence shown here is derived from an EMBL/GenBank/DDBJ whole genome shotgun (WGS) entry which is preliminary data.</text>
</comment>
<keyword evidence="3" id="KW-1185">Reference proteome</keyword>
<sequence>MPFPGSRLNAFSFNSNNVSYSPSSESSGSSTSTNSYPSEVVRFRKNGAIFYPAALNSLSLNRHDPHSIYENMPDGQTNQGIYQNLAAYQTETLNRRRSASQVQRPDSSLKRRIIARTQSERRNEPVTSSDESLAAQFAKNATTNDQKSMEGPRDLLMNLDYEKLEAVLKFMQENNIDPWENNRTKDKGKMRRNDWSQFTQSLDRKQLAMRGNNSAAVVMNSKGEMMSAGARCRQAHLRGMLPPDGRRLRRTQHSTSEEDLSLRVDSKCQQCSSSMTDNVQLPTKKQRPLSIHIFGQDIEYGPGIVEKLKAKFHRLSGIVAKEAKVSPHTTGKRCPSMDDILASGPKEFDEEPVHPFSPRALLSPTKTSAISPLSRKHSKSTSDVYGDEESRAFSVHRTVHLEKEDVDASSISALRRKFEANVQRRPSQNMRHAKEEEMRYKLRPVPIDLDQITRPKSDSLSTLPSEQKRDPFESSAPQQHVQHVPQQQSYSQTSLRRVTMLPDEHISDTSATITAAGNDNSNIARMTVVYSNLSASNGYSNVPPPLPPHATHPSTTAPPLKVFEARRDRASSIEPVPTKTTHDTLNRYVTSGQEEPEFVKIGRRLRRSEPVGMRERSSSLGRTTDENKFPVATNRKVTSPTEEIKRLLIPRKNVELPTLSANARIIRQEPDLISPPDPDSARIRSPAPVIPLSDTLTVETAKTSDYSPPPGAIRSKIKPIYFIIILEEPKPPQDLALPSSYFINRPTGMPPLTNSNTSTFEMTNSTNSTTNNTTQYSRSAGNDSAAADTNEPILFSPTLTTPKILPKVNDESGRNEMYRLLDRFQKTRPRDDLEDLEKKPLETKVSLPYESGLKGMTI</sequence>
<feature type="region of interest" description="Disordered" evidence="1">
    <location>
        <begin position="764"/>
        <end position="797"/>
    </location>
</feature>
<dbReference type="Proteomes" id="UP000218231">
    <property type="component" value="Unassembled WGS sequence"/>
</dbReference>
<evidence type="ECO:0000256" key="1">
    <source>
        <dbReference type="SAM" id="MobiDB-lite"/>
    </source>
</evidence>
<dbReference type="EMBL" id="LIAE01010653">
    <property type="protein sequence ID" value="PAV57183.1"/>
    <property type="molecule type" value="Genomic_DNA"/>
</dbReference>
<reference evidence="2 3" key="1">
    <citation type="journal article" date="2017" name="Curr. Biol.">
        <title>Genome architecture and evolution of a unichromosomal asexual nematode.</title>
        <authorList>
            <person name="Fradin H."/>
            <person name="Zegar C."/>
            <person name="Gutwein M."/>
            <person name="Lucas J."/>
            <person name="Kovtun M."/>
            <person name="Corcoran D."/>
            <person name="Baugh L.R."/>
            <person name="Kiontke K."/>
            <person name="Gunsalus K."/>
            <person name="Fitch D.H."/>
            <person name="Piano F."/>
        </authorList>
    </citation>
    <scope>NUCLEOTIDE SEQUENCE [LARGE SCALE GENOMIC DNA]</scope>
    <source>
        <strain evidence="2">PF1309</strain>
    </source>
</reference>
<organism evidence="2 3">
    <name type="scientific">Diploscapter pachys</name>
    <dbReference type="NCBI Taxonomy" id="2018661"/>
    <lineage>
        <taxon>Eukaryota</taxon>
        <taxon>Metazoa</taxon>
        <taxon>Ecdysozoa</taxon>
        <taxon>Nematoda</taxon>
        <taxon>Chromadorea</taxon>
        <taxon>Rhabditida</taxon>
        <taxon>Rhabditina</taxon>
        <taxon>Rhabditomorpha</taxon>
        <taxon>Rhabditoidea</taxon>
        <taxon>Rhabditidae</taxon>
        <taxon>Diploscapter</taxon>
    </lineage>
</organism>
<accession>A0A2A2J6J5</accession>
<feature type="compositionally biased region" description="Low complexity" evidence="1">
    <location>
        <begin position="764"/>
        <end position="779"/>
    </location>
</feature>
<name>A0A2A2J6J5_9BILA</name>
<proteinExistence type="predicted"/>
<feature type="region of interest" description="Disordered" evidence="1">
    <location>
        <begin position="240"/>
        <end position="261"/>
    </location>
</feature>
<evidence type="ECO:0000313" key="2">
    <source>
        <dbReference type="EMBL" id="PAV57183.1"/>
    </source>
</evidence>